<feature type="domain" description="Radical SAM core" evidence="7">
    <location>
        <begin position="50"/>
        <end position="265"/>
    </location>
</feature>
<keyword evidence="3" id="KW-0479">Metal-binding</keyword>
<evidence type="ECO:0000256" key="4">
    <source>
        <dbReference type="ARBA" id="ARBA00023004"/>
    </source>
</evidence>
<dbReference type="SFLD" id="SFLDS00029">
    <property type="entry name" value="Radical_SAM"/>
    <property type="match status" value="1"/>
</dbReference>
<evidence type="ECO:0000313" key="9">
    <source>
        <dbReference type="Proteomes" id="UP001595528"/>
    </source>
</evidence>
<comment type="caution">
    <text evidence="8">The sequence shown here is derived from an EMBL/GenBank/DDBJ whole genome shotgun (WGS) entry which is preliminary data.</text>
</comment>
<dbReference type="PROSITE" id="PS51918">
    <property type="entry name" value="RADICAL_SAM"/>
    <property type="match status" value="1"/>
</dbReference>
<accession>A0ABV7KZ77</accession>
<dbReference type="PANTHER" id="PTHR11228:SF7">
    <property type="entry name" value="PQQA PEPTIDE CYCLASE"/>
    <property type="match status" value="1"/>
</dbReference>
<feature type="compositionally biased region" description="Low complexity" evidence="6">
    <location>
        <begin position="31"/>
        <end position="40"/>
    </location>
</feature>
<dbReference type="EMBL" id="JBHRTR010000023">
    <property type="protein sequence ID" value="MFC3227499.1"/>
    <property type="molecule type" value="Genomic_DNA"/>
</dbReference>
<evidence type="ECO:0000256" key="1">
    <source>
        <dbReference type="ARBA" id="ARBA00001966"/>
    </source>
</evidence>
<organism evidence="8 9">
    <name type="scientific">Marinibaculum pumilum</name>
    <dbReference type="NCBI Taxonomy" id="1766165"/>
    <lineage>
        <taxon>Bacteria</taxon>
        <taxon>Pseudomonadati</taxon>
        <taxon>Pseudomonadota</taxon>
        <taxon>Alphaproteobacteria</taxon>
        <taxon>Rhodospirillales</taxon>
        <taxon>Rhodospirillaceae</taxon>
        <taxon>Marinibaculum</taxon>
    </lineage>
</organism>
<evidence type="ECO:0000256" key="6">
    <source>
        <dbReference type="SAM" id="MobiDB-lite"/>
    </source>
</evidence>
<dbReference type="PANTHER" id="PTHR11228">
    <property type="entry name" value="RADICAL SAM DOMAIN PROTEIN"/>
    <property type="match status" value="1"/>
</dbReference>
<dbReference type="InterPro" id="IPR007197">
    <property type="entry name" value="rSAM"/>
</dbReference>
<keyword evidence="5" id="KW-0411">Iron-sulfur</keyword>
<dbReference type="SFLD" id="SFLDG01067">
    <property type="entry name" value="SPASM/twitch_domain_containing"/>
    <property type="match status" value="1"/>
</dbReference>
<keyword evidence="2" id="KW-0949">S-adenosyl-L-methionine</keyword>
<evidence type="ECO:0000313" key="8">
    <source>
        <dbReference type="EMBL" id="MFC3227499.1"/>
    </source>
</evidence>
<dbReference type="Pfam" id="PF04055">
    <property type="entry name" value="Radical_SAM"/>
    <property type="match status" value="1"/>
</dbReference>
<sequence>MPQAADRADAPDPHTRPAGPRFAGSDRRQPLRQALQQAGQYGPGQTAGRFYPMACVSLEVTQRCNLDCRLCYLSDRAELAHDVPLRVLFDRIRMVRSHYGPGTPVQISGGDPTLRSAEDLEAICREIRGRGLRSCLMTNGIRASRALLARLAAAGLDDVAFHVDLTQDRKGYDTEVSLNPVRAKYIRRAEGLGLRVLFNTTVFDGNLHELPVLARFFRDHAATVALASFQMQADTGRGVLRDRAAAVTPAALRSALAEGMGCALDFDSAAIGHEACSRYASVLVAGRSAVSALADRRLLHDLFAGLETVERPVEPHLELRATLRRLLPRRPLLTLRLAWHCLALFWRLRRGLPAARFRPARLSLLVHDFMDATDLDAERCRACVFMVMTAEGPLSMCVHNAARDRHLFAPARVETAAGRRWWDAASGRLATARPEVDPAALPLPRKRLKGRLRAAAGDDGR</sequence>
<evidence type="ECO:0000256" key="2">
    <source>
        <dbReference type="ARBA" id="ARBA00022691"/>
    </source>
</evidence>
<dbReference type="SUPFAM" id="SSF102114">
    <property type="entry name" value="Radical SAM enzymes"/>
    <property type="match status" value="1"/>
</dbReference>
<dbReference type="RefSeq" id="WP_379899691.1">
    <property type="nucleotide sequence ID" value="NZ_JBHRTR010000023.1"/>
</dbReference>
<evidence type="ECO:0000256" key="3">
    <source>
        <dbReference type="ARBA" id="ARBA00022723"/>
    </source>
</evidence>
<comment type="cofactor">
    <cofactor evidence="1">
        <name>[4Fe-4S] cluster</name>
        <dbReference type="ChEBI" id="CHEBI:49883"/>
    </cofactor>
</comment>
<dbReference type="InterPro" id="IPR050377">
    <property type="entry name" value="Radical_SAM_PqqE_MftC-like"/>
</dbReference>
<reference evidence="9" key="1">
    <citation type="journal article" date="2019" name="Int. J. Syst. Evol. Microbiol.">
        <title>The Global Catalogue of Microorganisms (GCM) 10K type strain sequencing project: providing services to taxonomists for standard genome sequencing and annotation.</title>
        <authorList>
            <consortium name="The Broad Institute Genomics Platform"/>
            <consortium name="The Broad Institute Genome Sequencing Center for Infectious Disease"/>
            <person name="Wu L."/>
            <person name="Ma J."/>
        </authorList>
    </citation>
    <scope>NUCLEOTIDE SEQUENCE [LARGE SCALE GENOMIC DNA]</scope>
    <source>
        <strain evidence="9">KCTC 42964</strain>
    </source>
</reference>
<evidence type="ECO:0000259" key="7">
    <source>
        <dbReference type="PROSITE" id="PS51918"/>
    </source>
</evidence>
<protein>
    <submittedName>
        <fullName evidence="8">Radical SAM protein</fullName>
    </submittedName>
</protein>
<dbReference type="CDD" id="cd01335">
    <property type="entry name" value="Radical_SAM"/>
    <property type="match status" value="1"/>
</dbReference>
<gene>
    <name evidence="8" type="ORF">ACFOGJ_09675</name>
</gene>
<feature type="region of interest" description="Disordered" evidence="6">
    <location>
        <begin position="1"/>
        <end position="43"/>
    </location>
</feature>
<keyword evidence="9" id="KW-1185">Reference proteome</keyword>
<dbReference type="Proteomes" id="UP001595528">
    <property type="component" value="Unassembled WGS sequence"/>
</dbReference>
<dbReference type="InterPro" id="IPR013785">
    <property type="entry name" value="Aldolase_TIM"/>
</dbReference>
<evidence type="ECO:0000256" key="5">
    <source>
        <dbReference type="ARBA" id="ARBA00023014"/>
    </source>
</evidence>
<proteinExistence type="predicted"/>
<feature type="compositionally biased region" description="Basic and acidic residues" evidence="6">
    <location>
        <begin position="1"/>
        <end position="15"/>
    </location>
</feature>
<dbReference type="InterPro" id="IPR058240">
    <property type="entry name" value="rSAM_sf"/>
</dbReference>
<dbReference type="Gene3D" id="3.20.20.70">
    <property type="entry name" value="Aldolase class I"/>
    <property type="match status" value="1"/>
</dbReference>
<name>A0ABV7KZ77_9PROT</name>
<keyword evidence="4" id="KW-0408">Iron</keyword>